<comment type="similarity">
    <text evidence="2">Belongs to the glycosyltransferase 2 family.</text>
</comment>
<evidence type="ECO:0000313" key="6">
    <source>
        <dbReference type="EMBL" id="SFZ89104.1"/>
    </source>
</evidence>
<reference evidence="6" key="1">
    <citation type="submission" date="2016-11" db="EMBL/GenBank/DDBJ databases">
        <authorList>
            <person name="Jaros S."/>
            <person name="Januszkiewicz K."/>
            <person name="Wedrychowicz H."/>
        </authorList>
    </citation>
    <scope>NUCLEOTIDE SEQUENCE</scope>
    <source>
        <strain evidence="6">ACA-DC 565</strain>
    </source>
</reference>
<dbReference type="EC" id="2.4.1.-" evidence="6"/>
<dbReference type="InterPro" id="IPR029044">
    <property type="entry name" value="Nucleotide-diphossugar_trans"/>
</dbReference>
<proteinExistence type="inferred from homology"/>
<evidence type="ECO:0000259" key="5">
    <source>
        <dbReference type="Pfam" id="PF00535"/>
    </source>
</evidence>
<feature type="domain" description="Glycosyltransferase 2-like" evidence="5">
    <location>
        <begin position="4"/>
        <end position="159"/>
    </location>
</feature>
<evidence type="ECO:0000256" key="4">
    <source>
        <dbReference type="ARBA" id="ARBA00022679"/>
    </source>
</evidence>
<keyword evidence="3 6" id="KW-0328">Glycosyltransferase</keyword>
<dbReference type="Pfam" id="PF00535">
    <property type="entry name" value="Glycos_transf_2"/>
    <property type="match status" value="1"/>
</dbReference>
<dbReference type="Gene3D" id="3.90.550.10">
    <property type="entry name" value="Spore Coat Polysaccharide Biosynthesis Protein SpsA, Chain A"/>
    <property type="match status" value="1"/>
</dbReference>
<dbReference type="InterPro" id="IPR001173">
    <property type="entry name" value="Glyco_trans_2-like"/>
</dbReference>
<evidence type="ECO:0000256" key="3">
    <source>
        <dbReference type="ARBA" id="ARBA00022676"/>
    </source>
</evidence>
<accession>A0A1K2IA13</accession>
<organism evidence="6">
    <name type="scientific">Loigolactobacillus rennini</name>
    <dbReference type="NCBI Taxonomy" id="238013"/>
    <lineage>
        <taxon>Bacteria</taxon>
        <taxon>Bacillati</taxon>
        <taxon>Bacillota</taxon>
        <taxon>Bacilli</taxon>
        <taxon>Lactobacillales</taxon>
        <taxon>Lactobacillaceae</taxon>
        <taxon>Loigolactobacillus</taxon>
    </lineage>
</organism>
<name>A0A1K2IA13_9LACO</name>
<gene>
    <name evidence="6" type="ORF">LREN565_2217</name>
</gene>
<dbReference type="GO" id="GO:0016757">
    <property type="term" value="F:glycosyltransferase activity"/>
    <property type="evidence" value="ECO:0007669"/>
    <property type="project" value="UniProtKB-KW"/>
</dbReference>
<sequence length="283" mass="32357">MICFVILHYMAVEETIKTVDCVLKLEGSKQVIVVDNASPNNTIEELTVRYKNNPVVTLLSSKSNVGFAKGNNIGYHYAKQKFDPDFIVVMNSDITILQNNFISLVKKSYQQTNFDIMGPDIITCAGQLHQNPLKKSVPTLASLKKARRVLLLKNCLRPVYWIKWKLISRHPAKKGIIANSTKTNKMAFDVPLHGSFYVFSKRYLKENADCFYAKTFMYMEAQILYYLAMKKNYTMIYDPSIEVLHADDASTDLTFKDRYKKAVFSNKALLQATNAFIELMKKG</sequence>
<dbReference type="PANTHER" id="PTHR43179">
    <property type="entry name" value="RHAMNOSYLTRANSFERASE WBBL"/>
    <property type="match status" value="1"/>
</dbReference>
<dbReference type="AlphaFoldDB" id="A0A1K2IA13"/>
<evidence type="ECO:0000256" key="1">
    <source>
        <dbReference type="ARBA" id="ARBA00004776"/>
    </source>
</evidence>
<dbReference type="PANTHER" id="PTHR43179:SF12">
    <property type="entry name" value="GALACTOFURANOSYLTRANSFERASE GLFT2"/>
    <property type="match status" value="1"/>
</dbReference>
<comment type="pathway">
    <text evidence="1">Cell wall biogenesis; cell wall polysaccharide biosynthesis.</text>
</comment>
<dbReference type="EMBL" id="LT634362">
    <property type="protein sequence ID" value="SFZ89104.1"/>
    <property type="molecule type" value="Genomic_DNA"/>
</dbReference>
<keyword evidence="4 6" id="KW-0808">Transferase</keyword>
<protein>
    <submittedName>
        <fullName evidence="6">Glycosyltransferase</fullName>
        <ecNumber evidence="6">2.4.1.-</ecNumber>
    </submittedName>
</protein>
<dbReference type="SUPFAM" id="SSF53448">
    <property type="entry name" value="Nucleotide-diphospho-sugar transferases"/>
    <property type="match status" value="1"/>
</dbReference>
<evidence type="ECO:0000256" key="2">
    <source>
        <dbReference type="ARBA" id="ARBA00006739"/>
    </source>
</evidence>